<dbReference type="PROSITE" id="PS50110">
    <property type="entry name" value="RESPONSE_REGULATORY"/>
    <property type="match status" value="1"/>
</dbReference>
<feature type="domain" description="HTH LytTR-type" evidence="5">
    <location>
        <begin position="142"/>
        <end position="247"/>
    </location>
</feature>
<comment type="function">
    <text evidence="2">May play the central regulatory role in sporulation. It may be an element of the effector pathway responsible for the activation of sporulation genes in response to nutritional stress. Spo0A may act in concert with spo0H (a sigma factor) to control the expression of some genes that are critical to the sporulation process.</text>
</comment>
<dbReference type="InterPro" id="IPR046947">
    <property type="entry name" value="LytR-like"/>
</dbReference>
<dbReference type="Gene3D" id="2.40.50.1020">
    <property type="entry name" value="LytTr DNA-binding domain"/>
    <property type="match status" value="1"/>
</dbReference>
<dbReference type="EMBL" id="FQZO01000002">
    <property type="protein sequence ID" value="SHI86093.1"/>
    <property type="molecule type" value="Genomic_DNA"/>
</dbReference>
<keyword evidence="3" id="KW-0597">Phosphoprotein</keyword>
<dbReference type="SMART" id="SM00850">
    <property type="entry name" value="LytTR"/>
    <property type="match status" value="1"/>
</dbReference>
<dbReference type="SMART" id="SM00448">
    <property type="entry name" value="REC"/>
    <property type="match status" value="1"/>
</dbReference>
<dbReference type="GO" id="GO:0000156">
    <property type="term" value="F:phosphorelay response regulator activity"/>
    <property type="evidence" value="ECO:0007669"/>
    <property type="project" value="InterPro"/>
</dbReference>
<dbReference type="Pfam" id="PF00072">
    <property type="entry name" value="Response_reg"/>
    <property type="match status" value="1"/>
</dbReference>
<keyword evidence="7" id="KW-1185">Reference proteome</keyword>
<evidence type="ECO:0000256" key="1">
    <source>
        <dbReference type="ARBA" id="ARBA00018672"/>
    </source>
</evidence>
<dbReference type="InterPro" id="IPR001789">
    <property type="entry name" value="Sig_transdc_resp-reg_receiver"/>
</dbReference>
<dbReference type="PANTHER" id="PTHR37299:SF1">
    <property type="entry name" value="STAGE 0 SPORULATION PROTEIN A HOMOLOG"/>
    <property type="match status" value="1"/>
</dbReference>
<dbReference type="STRING" id="1121298.SAMN05444401_1607"/>
<gene>
    <name evidence="6" type="ORF">SAMN05444401_1607</name>
</gene>
<dbReference type="Pfam" id="PF04397">
    <property type="entry name" value="LytTR"/>
    <property type="match status" value="1"/>
</dbReference>
<dbReference type="PROSITE" id="PS50930">
    <property type="entry name" value="HTH_LYTTR"/>
    <property type="match status" value="1"/>
</dbReference>
<feature type="domain" description="Response regulatory" evidence="4">
    <location>
        <begin position="4"/>
        <end position="118"/>
    </location>
</feature>
<dbReference type="AlphaFoldDB" id="A0A1M6EKV9"/>
<dbReference type="RefSeq" id="WP_073005350.1">
    <property type="nucleotide sequence ID" value="NZ_FQZO01000002.1"/>
</dbReference>
<dbReference type="SUPFAM" id="SSF52172">
    <property type="entry name" value="CheY-like"/>
    <property type="match status" value="1"/>
</dbReference>
<feature type="modified residue" description="4-aspartylphosphate" evidence="3">
    <location>
        <position position="55"/>
    </location>
</feature>
<evidence type="ECO:0000313" key="7">
    <source>
        <dbReference type="Proteomes" id="UP000184080"/>
    </source>
</evidence>
<organism evidence="6 7">
    <name type="scientific">Clostridium amylolyticum</name>
    <dbReference type="NCBI Taxonomy" id="1121298"/>
    <lineage>
        <taxon>Bacteria</taxon>
        <taxon>Bacillati</taxon>
        <taxon>Bacillota</taxon>
        <taxon>Clostridia</taxon>
        <taxon>Eubacteriales</taxon>
        <taxon>Clostridiaceae</taxon>
        <taxon>Clostridium</taxon>
    </lineage>
</organism>
<name>A0A1M6EKV9_9CLOT</name>
<dbReference type="Gene3D" id="3.40.50.2300">
    <property type="match status" value="1"/>
</dbReference>
<evidence type="ECO:0000256" key="2">
    <source>
        <dbReference type="ARBA" id="ARBA00024867"/>
    </source>
</evidence>
<dbReference type="CDD" id="cd17536">
    <property type="entry name" value="REC_YesN-like"/>
    <property type="match status" value="1"/>
</dbReference>
<sequence>MNYRVLIVDDEAGMRLLISKAVTKMEGFDVIGEAASGEEALNLFKKNLPEIVFLDVELDGMSGVECAEKILEINPKTMIIFATGHNEYMPRAFEIYAFDYIIKPFKIDRIFQTLDRIKGILKENTEIKVEDKIRPSKSLDKLIIKNKEGISFVDSSDIILIQREDKSTVIYTSSERFVTSEALTDIEDKLDANKFMRSHKSYIINISKISKIFPYGRWTYVVKLKDTEMDALLTHEKYEDLKKMFNL</sequence>
<reference evidence="6 7" key="1">
    <citation type="submission" date="2016-11" db="EMBL/GenBank/DDBJ databases">
        <authorList>
            <person name="Jaros S."/>
            <person name="Januszkiewicz K."/>
            <person name="Wedrychowicz H."/>
        </authorList>
    </citation>
    <scope>NUCLEOTIDE SEQUENCE [LARGE SCALE GENOMIC DNA]</scope>
    <source>
        <strain evidence="6 7">DSM 21864</strain>
    </source>
</reference>
<proteinExistence type="predicted"/>
<protein>
    <recommendedName>
        <fullName evidence="1">Stage 0 sporulation protein A homolog</fullName>
    </recommendedName>
</protein>
<evidence type="ECO:0000313" key="6">
    <source>
        <dbReference type="EMBL" id="SHI86093.1"/>
    </source>
</evidence>
<dbReference type="PANTHER" id="PTHR37299">
    <property type="entry name" value="TRANSCRIPTIONAL REGULATOR-RELATED"/>
    <property type="match status" value="1"/>
</dbReference>
<dbReference type="GO" id="GO:0003677">
    <property type="term" value="F:DNA binding"/>
    <property type="evidence" value="ECO:0007669"/>
    <property type="project" value="InterPro"/>
</dbReference>
<dbReference type="InterPro" id="IPR007492">
    <property type="entry name" value="LytTR_DNA-bd_dom"/>
</dbReference>
<evidence type="ECO:0000259" key="5">
    <source>
        <dbReference type="PROSITE" id="PS50930"/>
    </source>
</evidence>
<dbReference type="InterPro" id="IPR011006">
    <property type="entry name" value="CheY-like_superfamily"/>
</dbReference>
<accession>A0A1M6EKV9</accession>
<dbReference type="OrthoDB" id="9809318at2"/>
<evidence type="ECO:0000259" key="4">
    <source>
        <dbReference type="PROSITE" id="PS50110"/>
    </source>
</evidence>
<evidence type="ECO:0000256" key="3">
    <source>
        <dbReference type="PROSITE-ProRule" id="PRU00169"/>
    </source>
</evidence>
<dbReference type="Proteomes" id="UP000184080">
    <property type="component" value="Unassembled WGS sequence"/>
</dbReference>